<dbReference type="PROSITE" id="PS51186">
    <property type="entry name" value="GNAT"/>
    <property type="match status" value="1"/>
</dbReference>
<reference evidence="2 3" key="1">
    <citation type="journal article" date="2019" name="Int. J. Syst. Evol. Microbiol.">
        <title>The Global Catalogue of Microorganisms (GCM) 10K type strain sequencing project: providing services to taxonomists for standard genome sequencing and annotation.</title>
        <authorList>
            <consortium name="The Broad Institute Genomics Platform"/>
            <consortium name="The Broad Institute Genome Sequencing Center for Infectious Disease"/>
            <person name="Wu L."/>
            <person name="Ma J."/>
        </authorList>
    </citation>
    <scope>NUCLEOTIDE SEQUENCE [LARGE SCALE GENOMIC DNA]</scope>
    <source>
        <strain evidence="2 3">CGMCC 1.12543</strain>
    </source>
</reference>
<keyword evidence="2" id="KW-0808">Transferase</keyword>
<dbReference type="AlphaFoldDB" id="A0ABD5RN70"/>
<sequence>MSAASDDVRVRFARPDDHVAAMRVLDGSLLDTDAGTVRERIERAAVLVATVGLAGSPDDATARVVGVLVLDTPEREGIAPRPEEVRPDTRHVEAIAVTRRRREGGIGRALVEAAVERVDCDRLTAEFRAEVAPFYESLGFDVDPLTDGRRRGVLRVGR</sequence>
<keyword evidence="3" id="KW-1185">Reference proteome</keyword>
<evidence type="ECO:0000259" key="1">
    <source>
        <dbReference type="PROSITE" id="PS51186"/>
    </source>
</evidence>
<name>A0ABD5RN70_9EURY</name>
<dbReference type="EC" id="2.3.1.-" evidence="2"/>
<dbReference type="GO" id="GO:0016746">
    <property type="term" value="F:acyltransferase activity"/>
    <property type="evidence" value="ECO:0007669"/>
    <property type="project" value="UniProtKB-KW"/>
</dbReference>
<dbReference type="SUPFAM" id="SSF55729">
    <property type="entry name" value="Acyl-CoA N-acyltransferases (Nat)"/>
    <property type="match status" value="1"/>
</dbReference>
<evidence type="ECO:0000313" key="3">
    <source>
        <dbReference type="Proteomes" id="UP001596099"/>
    </source>
</evidence>
<organism evidence="2 3">
    <name type="scientific">Halomarina salina</name>
    <dbReference type="NCBI Taxonomy" id="1872699"/>
    <lineage>
        <taxon>Archaea</taxon>
        <taxon>Methanobacteriati</taxon>
        <taxon>Methanobacteriota</taxon>
        <taxon>Stenosarchaea group</taxon>
        <taxon>Halobacteria</taxon>
        <taxon>Halobacteriales</taxon>
        <taxon>Natronomonadaceae</taxon>
        <taxon>Halomarina</taxon>
    </lineage>
</organism>
<dbReference type="EMBL" id="JBHSQH010000001">
    <property type="protein sequence ID" value="MFC5971759.1"/>
    <property type="molecule type" value="Genomic_DNA"/>
</dbReference>
<dbReference type="Gene3D" id="3.40.630.30">
    <property type="match status" value="1"/>
</dbReference>
<dbReference type="InterPro" id="IPR000182">
    <property type="entry name" value="GNAT_dom"/>
</dbReference>
<dbReference type="Proteomes" id="UP001596099">
    <property type="component" value="Unassembled WGS sequence"/>
</dbReference>
<gene>
    <name evidence="2" type="ORF">ACFPYI_10490</name>
</gene>
<protein>
    <submittedName>
        <fullName evidence="2">GNAT family N-acetyltransferase</fullName>
        <ecNumber evidence="2">2.3.1.-</ecNumber>
    </submittedName>
</protein>
<dbReference type="RefSeq" id="WP_247414644.1">
    <property type="nucleotide sequence ID" value="NZ_JALLGW010000001.1"/>
</dbReference>
<keyword evidence="2" id="KW-0012">Acyltransferase</keyword>
<feature type="domain" description="N-acetyltransferase" evidence="1">
    <location>
        <begin position="8"/>
        <end position="158"/>
    </location>
</feature>
<dbReference type="Pfam" id="PF13508">
    <property type="entry name" value="Acetyltransf_7"/>
    <property type="match status" value="1"/>
</dbReference>
<proteinExistence type="predicted"/>
<dbReference type="InterPro" id="IPR016181">
    <property type="entry name" value="Acyl_CoA_acyltransferase"/>
</dbReference>
<evidence type="ECO:0000313" key="2">
    <source>
        <dbReference type="EMBL" id="MFC5971759.1"/>
    </source>
</evidence>
<accession>A0ABD5RN70</accession>
<comment type="caution">
    <text evidence="2">The sequence shown here is derived from an EMBL/GenBank/DDBJ whole genome shotgun (WGS) entry which is preliminary data.</text>
</comment>